<dbReference type="InParanoid" id="D8SB48"/>
<keyword evidence="3" id="KW-0256">Endoplasmic reticulum</keyword>
<dbReference type="Pfam" id="PF06775">
    <property type="entry name" value="Seipin"/>
    <property type="match status" value="1"/>
</dbReference>
<feature type="compositionally biased region" description="Basic and acidic residues" evidence="7">
    <location>
        <begin position="37"/>
        <end position="55"/>
    </location>
</feature>
<dbReference type="PANTHER" id="PTHR21212:SF0">
    <property type="entry name" value="SEIPIN"/>
    <property type="match status" value="1"/>
</dbReference>
<evidence type="ECO:0000313" key="10">
    <source>
        <dbReference type="Proteomes" id="UP000001514"/>
    </source>
</evidence>
<keyword evidence="6 8" id="KW-0472">Membrane</keyword>
<dbReference type="EMBL" id="GL377610">
    <property type="protein sequence ID" value="EFJ18190.1"/>
    <property type="molecule type" value="Genomic_DNA"/>
</dbReference>
<protein>
    <recommendedName>
        <fullName evidence="11">Seipin</fullName>
    </recommendedName>
</protein>
<feature type="compositionally biased region" description="Polar residues" evidence="7">
    <location>
        <begin position="557"/>
        <end position="571"/>
    </location>
</feature>
<feature type="compositionally biased region" description="Acidic residues" evidence="7">
    <location>
        <begin position="71"/>
        <end position="82"/>
    </location>
</feature>
<evidence type="ECO:0000256" key="5">
    <source>
        <dbReference type="ARBA" id="ARBA00023098"/>
    </source>
</evidence>
<dbReference type="KEGG" id="smo:SELMODRAFT_444563"/>
<keyword evidence="2 8" id="KW-0812">Transmembrane</keyword>
<evidence type="ECO:0008006" key="11">
    <source>
        <dbReference type="Google" id="ProtNLM"/>
    </source>
</evidence>
<dbReference type="CDD" id="cd23995">
    <property type="entry name" value="Seipin_BSCL2_like"/>
    <property type="match status" value="1"/>
</dbReference>
<comment type="subcellular location">
    <subcellularLocation>
        <location evidence="1">Endoplasmic reticulum membrane</location>
        <topology evidence="1">Multi-pass membrane protein</topology>
    </subcellularLocation>
</comment>
<feature type="compositionally biased region" description="Basic and acidic residues" evidence="7">
    <location>
        <begin position="83"/>
        <end position="93"/>
    </location>
</feature>
<dbReference type="GO" id="GO:0034389">
    <property type="term" value="P:lipid droplet organization"/>
    <property type="evidence" value="ECO:0000318"/>
    <property type="project" value="GO_Central"/>
</dbReference>
<feature type="transmembrane region" description="Helical" evidence="8">
    <location>
        <begin position="247"/>
        <end position="266"/>
    </location>
</feature>
<accession>D8SB48</accession>
<feature type="region of interest" description="Disordered" evidence="7">
    <location>
        <begin position="1"/>
        <end position="146"/>
    </location>
</feature>
<feature type="compositionally biased region" description="Acidic residues" evidence="7">
    <location>
        <begin position="109"/>
        <end position="121"/>
    </location>
</feature>
<dbReference type="GO" id="GO:0019915">
    <property type="term" value="P:lipid storage"/>
    <property type="evidence" value="ECO:0000318"/>
    <property type="project" value="GO_Central"/>
</dbReference>
<feature type="transmembrane region" description="Helical" evidence="8">
    <location>
        <begin position="523"/>
        <end position="547"/>
    </location>
</feature>
<evidence type="ECO:0000256" key="7">
    <source>
        <dbReference type="SAM" id="MobiDB-lite"/>
    </source>
</evidence>
<evidence type="ECO:0000256" key="2">
    <source>
        <dbReference type="ARBA" id="ARBA00022692"/>
    </source>
</evidence>
<feature type="transmembrane region" description="Helical" evidence="8">
    <location>
        <begin position="306"/>
        <end position="330"/>
    </location>
</feature>
<evidence type="ECO:0000256" key="1">
    <source>
        <dbReference type="ARBA" id="ARBA00004477"/>
    </source>
</evidence>
<organism evidence="10">
    <name type="scientific">Selaginella moellendorffii</name>
    <name type="common">Spikemoss</name>
    <dbReference type="NCBI Taxonomy" id="88036"/>
    <lineage>
        <taxon>Eukaryota</taxon>
        <taxon>Viridiplantae</taxon>
        <taxon>Streptophyta</taxon>
        <taxon>Embryophyta</taxon>
        <taxon>Tracheophyta</taxon>
        <taxon>Lycopodiopsida</taxon>
        <taxon>Selaginellales</taxon>
        <taxon>Selaginellaceae</taxon>
        <taxon>Selaginella</taxon>
    </lineage>
</organism>
<dbReference type="InterPro" id="IPR009617">
    <property type="entry name" value="Seipin"/>
</dbReference>
<keyword evidence="4 8" id="KW-1133">Transmembrane helix</keyword>
<dbReference type="PANTHER" id="PTHR21212">
    <property type="entry name" value="BERNARDINELLI-SEIP CONGENITAL LIPODYSTROPHY 2 HOMOLOG BSCL2 PROTEIN"/>
    <property type="match status" value="1"/>
</dbReference>
<evidence type="ECO:0000256" key="8">
    <source>
        <dbReference type="SAM" id="Phobius"/>
    </source>
</evidence>
<feature type="region of interest" description="Disordered" evidence="7">
    <location>
        <begin position="554"/>
        <end position="574"/>
    </location>
</feature>
<dbReference type="Gramene" id="EFJ18190">
    <property type="protein sequence ID" value="EFJ18190"/>
    <property type="gene ID" value="SELMODRAFT_444563"/>
</dbReference>
<dbReference type="GO" id="GO:0140042">
    <property type="term" value="P:lipid droplet formation"/>
    <property type="evidence" value="ECO:0007669"/>
    <property type="project" value="UniProtKB-ARBA"/>
</dbReference>
<evidence type="ECO:0000313" key="9">
    <source>
        <dbReference type="EMBL" id="EFJ18190.1"/>
    </source>
</evidence>
<dbReference type="Proteomes" id="UP000001514">
    <property type="component" value="Unassembled WGS sequence"/>
</dbReference>
<dbReference type="FunCoup" id="D8SB48">
    <property type="interactions" value="2527"/>
</dbReference>
<dbReference type="AlphaFoldDB" id="D8SB48"/>
<evidence type="ECO:0000256" key="3">
    <source>
        <dbReference type="ARBA" id="ARBA00022824"/>
    </source>
</evidence>
<keyword evidence="10" id="KW-1185">Reference proteome</keyword>
<evidence type="ECO:0000256" key="6">
    <source>
        <dbReference type="ARBA" id="ARBA00023136"/>
    </source>
</evidence>
<evidence type="ECO:0000256" key="4">
    <source>
        <dbReference type="ARBA" id="ARBA00022989"/>
    </source>
</evidence>
<gene>
    <name evidence="9" type="ORF">SELMODRAFT_444563</name>
</gene>
<keyword evidence="5" id="KW-0443">Lipid metabolism</keyword>
<sequence length="678" mass="76048">MAEEEAFSDALAFPDEPRKEMSSGRNGSLRNRKKCKDRSLDWQREEEAALEKGENGSHSLTGEEDSHSEISEIEQASDDEIVQPERDSRRESLDGIGEVEQVPRHDTDETSSTETLDEVDGGESHHPEVSLEPSERDALEQVDTDETSFTDRLRALRQAGSDHQSEITAEVIGSEELEQVSKRDAGIFYDVIRPVFMDSAEEAGEKPQAARREVYKMPDSVENGNESSLIFWPANFIVLAVAWQLKVIFLACTTAVSTLGLLYAFVLDPVQMTSAAGKNLSELFNSRVKPLASDFAPRLASFVQRFGWGVLAVTYALLMLAFLVLPVLLVEYFYVTKFVEVPLDVKAPLYFNYTEARPSAYFRFISEAGTGEELSRWPPAFSWDKLRVGVSLTLPESDYNRQLGMFQVAAEILSARNEVVVRSSRPCMLRFQSVPIRYARTLIYSVPVLLDVAGEYQVLQLEMINLRRPRASPVHVASVKVLLEPRAGFGPGSGLPELYVSEIQIRADLPWKKSLVYKWRRTLYVWSATVLFVTELGIVLCCFRQLLIPKKTRQRQLQHNNSSDPPSTTASRRARSQLCMTRSGDIQSFSRVCLIVGPVTSNDRNAKVGDPAPKERKNFAISYNRIPLSRLQALDKFWVVLAGFAAFPFAHPGRRIHPTAASRAHLSYREDMVGAIAA</sequence>
<reference evidence="9 10" key="1">
    <citation type="journal article" date="2011" name="Science">
        <title>The Selaginella genome identifies genetic changes associated with the evolution of vascular plants.</title>
        <authorList>
            <person name="Banks J.A."/>
            <person name="Nishiyama T."/>
            <person name="Hasebe M."/>
            <person name="Bowman J.L."/>
            <person name="Gribskov M."/>
            <person name="dePamphilis C."/>
            <person name="Albert V.A."/>
            <person name="Aono N."/>
            <person name="Aoyama T."/>
            <person name="Ambrose B.A."/>
            <person name="Ashton N.W."/>
            <person name="Axtell M.J."/>
            <person name="Barker E."/>
            <person name="Barker M.S."/>
            <person name="Bennetzen J.L."/>
            <person name="Bonawitz N.D."/>
            <person name="Chapple C."/>
            <person name="Cheng C."/>
            <person name="Correa L.G."/>
            <person name="Dacre M."/>
            <person name="DeBarry J."/>
            <person name="Dreyer I."/>
            <person name="Elias M."/>
            <person name="Engstrom E.M."/>
            <person name="Estelle M."/>
            <person name="Feng L."/>
            <person name="Finet C."/>
            <person name="Floyd S.K."/>
            <person name="Frommer W.B."/>
            <person name="Fujita T."/>
            <person name="Gramzow L."/>
            <person name="Gutensohn M."/>
            <person name="Harholt J."/>
            <person name="Hattori M."/>
            <person name="Heyl A."/>
            <person name="Hirai T."/>
            <person name="Hiwatashi Y."/>
            <person name="Ishikawa M."/>
            <person name="Iwata M."/>
            <person name="Karol K.G."/>
            <person name="Koehler B."/>
            <person name="Kolukisaoglu U."/>
            <person name="Kubo M."/>
            <person name="Kurata T."/>
            <person name="Lalonde S."/>
            <person name="Li K."/>
            <person name="Li Y."/>
            <person name="Litt A."/>
            <person name="Lyons E."/>
            <person name="Manning G."/>
            <person name="Maruyama T."/>
            <person name="Michael T.P."/>
            <person name="Mikami K."/>
            <person name="Miyazaki S."/>
            <person name="Morinaga S."/>
            <person name="Murata T."/>
            <person name="Mueller-Roeber B."/>
            <person name="Nelson D.R."/>
            <person name="Obara M."/>
            <person name="Oguri Y."/>
            <person name="Olmstead R.G."/>
            <person name="Onodera N."/>
            <person name="Petersen B.L."/>
            <person name="Pils B."/>
            <person name="Prigge M."/>
            <person name="Rensing S.A."/>
            <person name="Riano-Pachon D.M."/>
            <person name="Roberts A.W."/>
            <person name="Sato Y."/>
            <person name="Scheller H.V."/>
            <person name="Schulz B."/>
            <person name="Schulz C."/>
            <person name="Shakirov E.V."/>
            <person name="Shibagaki N."/>
            <person name="Shinohara N."/>
            <person name="Shippen D.E."/>
            <person name="Soerensen I."/>
            <person name="Sotooka R."/>
            <person name="Sugimoto N."/>
            <person name="Sugita M."/>
            <person name="Sumikawa N."/>
            <person name="Tanurdzic M."/>
            <person name="Theissen G."/>
            <person name="Ulvskov P."/>
            <person name="Wakazuki S."/>
            <person name="Weng J.K."/>
            <person name="Willats W.W."/>
            <person name="Wipf D."/>
            <person name="Wolf P.G."/>
            <person name="Yang L."/>
            <person name="Zimmer A.D."/>
            <person name="Zhu Q."/>
            <person name="Mitros T."/>
            <person name="Hellsten U."/>
            <person name="Loque D."/>
            <person name="Otillar R."/>
            <person name="Salamov A."/>
            <person name="Schmutz J."/>
            <person name="Shapiro H."/>
            <person name="Lindquist E."/>
            <person name="Lucas S."/>
            <person name="Rokhsar D."/>
            <person name="Grigoriev I.V."/>
        </authorList>
    </citation>
    <scope>NUCLEOTIDE SEQUENCE [LARGE SCALE GENOMIC DNA]</scope>
</reference>
<proteinExistence type="predicted"/>
<dbReference type="GO" id="GO:0005789">
    <property type="term" value="C:endoplasmic reticulum membrane"/>
    <property type="evidence" value="ECO:0000318"/>
    <property type="project" value="GO_Central"/>
</dbReference>
<dbReference type="STRING" id="88036.D8SB48"/>
<name>D8SB48_SELML</name>
<dbReference type="HOGENOM" id="CLU_405684_0_0_1"/>
<feature type="compositionally biased region" description="Basic and acidic residues" evidence="7">
    <location>
        <begin position="122"/>
        <end position="139"/>
    </location>
</feature>
<dbReference type="GO" id="GO:0006629">
    <property type="term" value="P:lipid metabolic process"/>
    <property type="evidence" value="ECO:0007669"/>
    <property type="project" value="UniProtKB-KW"/>
</dbReference>
<dbReference type="eggNOG" id="KOG4200">
    <property type="taxonomic scope" value="Eukaryota"/>
</dbReference>